<evidence type="ECO:0000313" key="2">
    <source>
        <dbReference type="EMBL" id="QEV25679.1"/>
    </source>
</evidence>
<evidence type="ECO:0000256" key="1">
    <source>
        <dbReference type="SAM" id="MobiDB-lite"/>
    </source>
</evidence>
<feature type="region of interest" description="Disordered" evidence="1">
    <location>
        <begin position="59"/>
        <end position="82"/>
    </location>
</feature>
<protein>
    <submittedName>
        <fullName evidence="2">Uncharacterized protein</fullName>
    </submittedName>
</protein>
<dbReference type="Proteomes" id="UP000326598">
    <property type="component" value="Chromosome"/>
</dbReference>
<dbReference type="KEGG" id="scoe:CP976_16970"/>
<proteinExistence type="predicted"/>
<sequence>MITMASDDEELAFAEEIDPKLAKILAEIRDYCETMPPEEALDLIEKCRMVVSVCRDIGRLDDGADDQPGSGSLEQGGSAEEQ</sequence>
<dbReference type="AlphaFoldDB" id="A0A5J6HZS7"/>
<dbReference type="EMBL" id="CP023694">
    <property type="protein sequence ID" value="QEV25679.1"/>
    <property type="molecule type" value="Genomic_DNA"/>
</dbReference>
<evidence type="ECO:0000313" key="3">
    <source>
        <dbReference type="Proteomes" id="UP000326598"/>
    </source>
</evidence>
<accession>A0A5J6HZS7</accession>
<gene>
    <name evidence="2" type="ORF">CP976_16970</name>
</gene>
<name>A0A5J6HZS7_STRC4</name>
<reference evidence="2 3" key="1">
    <citation type="submission" date="2017-09" db="EMBL/GenBank/DDBJ databases">
        <authorList>
            <person name="Lee N."/>
            <person name="Cho B.-K."/>
        </authorList>
    </citation>
    <scope>NUCLEOTIDE SEQUENCE [LARGE SCALE GENOMIC DNA]</scope>
    <source>
        <strain evidence="2 3">ATCC 13740</strain>
    </source>
</reference>
<organism evidence="2 3">
    <name type="scientific">Streptomyces coeruleorubidus</name>
    <dbReference type="NCBI Taxonomy" id="116188"/>
    <lineage>
        <taxon>Bacteria</taxon>
        <taxon>Bacillati</taxon>
        <taxon>Actinomycetota</taxon>
        <taxon>Actinomycetes</taxon>
        <taxon>Kitasatosporales</taxon>
        <taxon>Streptomycetaceae</taxon>
        <taxon>Streptomyces</taxon>
    </lineage>
</organism>